<evidence type="ECO:0000259" key="13">
    <source>
        <dbReference type="PROSITE" id="PS50109"/>
    </source>
</evidence>
<dbReference type="Pfam" id="PF02518">
    <property type="entry name" value="HATPase_c"/>
    <property type="match status" value="1"/>
</dbReference>
<evidence type="ECO:0000256" key="12">
    <source>
        <dbReference type="PROSITE-ProRule" id="PRU00169"/>
    </source>
</evidence>
<dbReference type="InterPro" id="IPR029016">
    <property type="entry name" value="GAF-like_dom_sf"/>
</dbReference>
<dbReference type="InterPro" id="IPR050398">
    <property type="entry name" value="HssS/ArlS-like"/>
</dbReference>
<proteinExistence type="predicted"/>
<dbReference type="PANTHER" id="PTHR45528">
    <property type="entry name" value="SENSOR HISTIDINE KINASE CPXA"/>
    <property type="match status" value="1"/>
</dbReference>
<comment type="subcellular location">
    <subcellularLocation>
        <location evidence="2">Cell membrane</location>
        <topology evidence="2">Multi-pass membrane protein</topology>
    </subcellularLocation>
</comment>
<sequence>MKKIKILLIDDTEAHVKLIEKYLVEEDAIIISPSFSNNLSEIKKEIKKEKPTDMFVDYFYPDNRTLEDILEDIETDLISDTRIWIISGYDISVREMIELRQEWPNIQNQWIAKPFDKDEILSLLAQIQLKQIERKNLWNDLKKIKNLDSIPLPIRFYQTKTKKTNVNKAWPMASNRPDIPDLKDIQADIPHEDTYWHHTAEPESKGGGMYNIQSFIIPELPERIWQTATKTDVPEHSLEDMVKLVFATMKDAGFPRGRFYRIIDVPDSNVQKDTPSGQVEIVLRTGDGYPDKKIPSRHPISGFWQRRIKNAEDNVCEEKFNYHILSRADDSIKQTKDFQFWDEFNAIFDSVENSLEVPIFQKIHAKYKCVGSFCFDRLHKKTKKTDTIIQKKDITLIENTLKKIIFDVRKRITDNKKLQRQELYEKLNEIDDRIKQQKNLNTALKIILEESLKITYAESGIIAFRPGNANHLKVIEQNLLPEQYVLEGVALSLTSDLLTVESWRLQKPIFHPNFKETKPEYRTIDDIFKNDGEKKNNFKKAIKKIGSCVALPILLDNKIIGSITLHHSVPYFFNSQKVHAIKILLKRVKWFLKIKMIENDQENREGCLVHEIRSHIRELKTTFNSLDFNKDKYKRNVKFNIQSLLDLTDRYSILKSGFRDEKSNTIDLPPLLYDTTQLYDYRMSFKELKIKKQNWDQKNTLKGDAVSIALVLRTILSNAIKFSPRKGKISISVEKQKMLRITISNTGSISKESKQLAFTPDVYLMDDKKDGLHIGLASAKRIVESYGGEISIDNDQKNENVIVSFTWPIAEEG</sequence>
<keyword evidence="4" id="KW-1003">Cell membrane</keyword>
<dbReference type="Gene3D" id="3.30.565.10">
    <property type="entry name" value="Histidine kinase-like ATPase, C-terminal domain"/>
    <property type="match status" value="1"/>
</dbReference>
<feature type="domain" description="Response regulatory" evidence="14">
    <location>
        <begin position="5"/>
        <end position="128"/>
    </location>
</feature>
<reference evidence="15" key="1">
    <citation type="submission" date="2019-01" db="EMBL/GenBank/DDBJ databases">
        <authorList>
            <consortium name="Genoscope - CEA"/>
            <person name="William W."/>
        </authorList>
    </citation>
    <scope>NUCLEOTIDE SEQUENCE</scope>
    <source>
        <strain evidence="15">CR-1</strain>
    </source>
</reference>
<keyword evidence="5 12" id="KW-0597">Phosphoprotein</keyword>
<dbReference type="InterPro" id="IPR003594">
    <property type="entry name" value="HATPase_dom"/>
</dbReference>
<dbReference type="GO" id="GO:0004673">
    <property type="term" value="F:protein histidine kinase activity"/>
    <property type="evidence" value="ECO:0007669"/>
    <property type="project" value="UniProtKB-EC"/>
</dbReference>
<organism evidence="15">
    <name type="scientific">uncultured Desulfobacteraceae bacterium</name>
    <dbReference type="NCBI Taxonomy" id="218296"/>
    <lineage>
        <taxon>Bacteria</taxon>
        <taxon>Pseudomonadati</taxon>
        <taxon>Thermodesulfobacteriota</taxon>
        <taxon>Desulfobacteria</taxon>
        <taxon>Desulfobacterales</taxon>
        <taxon>Desulfobacteraceae</taxon>
        <taxon>environmental samples</taxon>
    </lineage>
</organism>
<name>A0A484HLE8_9BACT</name>
<evidence type="ECO:0000313" key="15">
    <source>
        <dbReference type="EMBL" id="VEN75236.1"/>
    </source>
</evidence>
<dbReference type="InterPro" id="IPR011006">
    <property type="entry name" value="CheY-like_superfamily"/>
</dbReference>
<evidence type="ECO:0000256" key="5">
    <source>
        <dbReference type="ARBA" id="ARBA00022553"/>
    </source>
</evidence>
<keyword evidence="11" id="KW-0472">Membrane</keyword>
<keyword evidence="7" id="KW-0547">Nucleotide-binding</keyword>
<dbReference type="GO" id="GO:0005524">
    <property type="term" value="F:ATP binding"/>
    <property type="evidence" value="ECO:0007669"/>
    <property type="project" value="UniProtKB-KW"/>
</dbReference>
<evidence type="ECO:0000256" key="8">
    <source>
        <dbReference type="ARBA" id="ARBA00022777"/>
    </source>
</evidence>
<evidence type="ECO:0000256" key="2">
    <source>
        <dbReference type="ARBA" id="ARBA00004651"/>
    </source>
</evidence>
<evidence type="ECO:0000256" key="11">
    <source>
        <dbReference type="ARBA" id="ARBA00023136"/>
    </source>
</evidence>
<feature type="domain" description="Histidine kinase" evidence="13">
    <location>
        <begin position="607"/>
        <end position="811"/>
    </location>
</feature>
<evidence type="ECO:0000256" key="3">
    <source>
        <dbReference type="ARBA" id="ARBA00012438"/>
    </source>
</evidence>
<evidence type="ECO:0000259" key="14">
    <source>
        <dbReference type="PROSITE" id="PS50110"/>
    </source>
</evidence>
<evidence type="ECO:0000256" key="1">
    <source>
        <dbReference type="ARBA" id="ARBA00000085"/>
    </source>
</evidence>
<gene>
    <name evidence="15" type="ORF">EPICR_70078</name>
</gene>
<keyword evidence="8 15" id="KW-0418">Kinase</keyword>
<dbReference type="PROSITE" id="PS50109">
    <property type="entry name" value="HIS_KIN"/>
    <property type="match status" value="1"/>
</dbReference>
<accession>A0A484HLE8</accession>
<dbReference type="SMART" id="SM00387">
    <property type="entry name" value="HATPase_c"/>
    <property type="match status" value="1"/>
</dbReference>
<dbReference type="GO" id="GO:0000160">
    <property type="term" value="P:phosphorelay signal transduction system"/>
    <property type="evidence" value="ECO:0007669"/>
    <property type="project" value="UniProtKB-KW"/>
</dbReference>
<dbReference type="SUPFAM" id="SSF55781">
    <property type="entry name" value="GAF domain-like"/>
    <property type="match status" value="1"/>
</dbReference>
<dbReference type="SUPFAM" id="SSF52172">
    <property type="entry name" value="CheY-like"/>
    <property type="match status" value="1"/>
</dbReference>
<dbReference type="InterPro" id="IPR036890">
    <property type="entry name" value="HATPase_C_sf"/>
</dbReference>
<dbReference type="Gene3D" id="3.30.450.40">
    <property type="match status" value="1"/>
</dbReference>
<dbReference type="PROSITE" id="PS50110">
    <property type="entry name" value="RESPONSE_REGULATORY"/>
    <property type="match status" value="1"/>
</dbReference>
<keyword evidence="10" id="KW-0902">Two-component regulatory system</keyword>
<dbReference type="EMBL" id="CAACVI010000050">
    <property type="protein sequence ID" value="VEN75236.1"/>
    <property type="molecule type" value="Genomic_DNA"/>
</dbReference>
<comment type="catalytic activity">
    <reaction evidence="1">
        <text>ATP + protein L-histidine = ADP + protein N-phospho-L-histidine.</text>
        <dbReference type="EC" id="2.7.13.3"/>
    </reaction>
</comment>
<dbReference type="SUPFAM" id="SSF55874">
    <property type="entry name" value="ATPase domain of HSP90 chaperone/DNA topoisomerase II/histidine kinase"/>
    <property type="match status" value="1"/>
</dbReference>
<evidence type="ECO:0000256" key="7">
    <source>
        <dbReference type="ARBA" id="ARBA00022741"/>
    </source>
</evidence>
<keyword evidence="9" id="KW-0067">ATP-binding</keyword>
<evidence type="ECO:0000256" key="10">
    <source>
        <dbReference type="ARBA" id="ARBA00023012"/>
    </source>
</evidence>
<dbReference type="GO" id="GO:0005886">
    <property type="term" value="C:plasma membrane"/>
    <property type="evidence" value="ECO:0007669"/>
    <property type="project" value="UniProtKB-SubCell"/>
</dbReference>
<dbReference type="PANTHER" id="PTHR45528:SF1">
    <property type="entry name" value="SENSOR HISTIDINE KINASE CPXA"/>
    <property type="match status" value="1"/>
</dbReference>
<protein>
    <recommendedName>
        <fullName evidence="3">histidine kinase</fullName>
        <ecNumber evidence="3">2.7.13.3</ecNumber>
    </recommendedName>
</protein>
<dbReference type="InterPro" id="IPR001789">
    <property type="entry name" value="Sig_transdc_resp-reg_receiver"/>
</dbReference>
<feature type="modified residue" description="4-aspartylphosphate" evidence="12">
    <location>
        <position position="57"/>
    </location>
</feature>
<dbReference type="EC" id="2.7.13.3" evidence="3"/>
<evidence type="ECO:0000256" key="9">
    <source>
        <dbReference type="ARBA" id="ARBA00022840"/>
    </source>
</evidence>
<evidence type="ECO:0000256" key="6">
    <source>
        <dbReference type="ARBA" id="ARBA00022679"/>
    </source>
</evidence>
<dbReference type="InterPro" id="IPR005467">
    <property type="entry name" value="His_kinase_dom"/>
</dbReference>
<dbReference type="Gene3D" id="3.40.50.2300">
    <property type="match status" value="1"/>
</dbReference>
<evidence type="ECO:0000256" key="4">
    <source>
        <dbReference type="ARBA" id="ARBA00022475"/>
    </source>
</evidence>
<keyword evidence="6 15" id="KW-0808">Transferase</keyword>
<dbReference type="AlphaFoldDB" id="A0A484HLE8"/>